<dbReference type="Pfam" id="PF01179">
    <property type="entry name" value="Cu_amine_oxid"/>
    <property type="match status" value="1"/>
</dbReference>
<evidence type="ECO:0000313" key="4">
    <source>
        <dbReference type="Proteomes" id="UP000777438"/>
    </source>
</evidence>
<dbReference type="GO" id="GO:0009308">
    <property type="term" value="P:amine metabolic process"/>
    <property type="evidence" value="ECO:0007669"/>
    <property type="project" value="UniProtKB-UniRule"/>
</dbReference>
<dbReference type="AlphaFoldDB" id="A0A9P9APY6"/>
<dbReference type="EMBL" id="JAGPYM010000010">
    <property type="protein sequence ID" value="KAH6889610.1"/>
    <property type="molecule type" value="Genomic_DNA"/>
</dbReference>
<evidence type="ECO:0000313" key="3">
    <source>
        <dbReference type="EMBL" id="KAH6889610.1"/>
    </source>
</evidence>
<comment type="PTM">
    <text evidence="1">Topaquinone (TPQ) is generated by copper-dependent autoxidation of a specific tyrosyl residue.</text>
</comment>
<accession>A0A9P9APY6</accession>
<keyword evidence="1" id="KW-0479">Metal-binding</keyword>
<keyword evidence="1" id="KW-0186">Copper</keyword>
<dbReference type="SUPFAM" id="SSF49998">
    <property type="entry name" value="Amine oxidase catalytic domain"/>
    <property type="match status" value="1"/>
</dbReference>
<proteinExistence type="inferred from homology"/>
<name>A0A9P9APY6_9HYPO</name>
<dbReference type="InterPro" id="IPR036460">
    <property type="entry name" value="Cu_amine_oxidase_C_sf"/>
</dbReference>
<gene>
    <name evidence="3" type="ORF">B0T10DRAFT_486473</name>
</gene>
<evidence type="ECO:0000256" key="1">
    <source>
        <dbReference type="RuleBase" id="RU000672"/>
    </source>
</evidence>
<protein>
    <recommendedName>
        <fullName evidence="1">Amine oxidase</fullName>
        <ecNumber evidence="1">1.4.3.-</ecNumber>
    </recommendedName>
</protein>
<dbReference type="Gene3D" id="2.70.98.20">
    <property type="entry name" value="Copper amine oxidase, catalytic domain"/>
    <property type="match status" value="1"/>
</dbReference>
<comment type="similarity">
    <text evidence="1">Belongs to the copper/topaquinone oxidase family.</text>
</comment>
<keyword evidence="1" id="KW-0560">Oxidoreductase</keyword>
<reference evidence="3 4" key="1">
    <citation type="journal article" date="2021" name="Nat. Commun.">
        <title>Genetic determinants of endophytism in the Arabidopsis root mycobiome.</title>
        <authorList>
            <person name="Mesny F."/>
            <person name="Miyauchi S."/>
            <person name="Thiergart T."/>
            <person name="Pickel B."/>
            <person name="Atanasova L."/>
            <person name="Karlsson M."/>
            <person name="Huettel B."/>
            <person name="Barry K.W."/>
            <person name="Haridas S."/>
            <person name="Chen C."/>
            <person name="Bauer D."/>
            <person name="Andreopoulos W."/>
            <person name="Pangilinan J."/>
            <person name="LaButti K."/>
            <person name="Riley R."/>
            <person name="Lipzen A."/>
            <person name="Clum A."/>
            <person name="Drula E."/>
            <person name="Henrissat B."/>
            <person name="Kohler A."/>
            <person name="Grigoriev I.V."/>
            <person name="Martin F.M."/>
            <person name="Hacquard S."/>
        </authorList>
    </citation>
    <scope>NUCLEOTIDE SEQUENCE [LARGE SCALE GENOMIC DNA]</scope>
    <source>
        <strain evidence="3 4">MPI-CAGE-CH-0241</strain>
    </source>
</reference>
<dbReference type="InterPro" id="IPR000269">
    <property type="entry name" value="Cu_amine_oxidase"/>
</dbReference>
<dbReference type="PANTHER" id="PTHR10638">
    <property type="entry name" value="COPPER AMINE OXIDASE"/>
    <property type="match status" value="1"/>
</dbReference>
<organism evidence="3 4">
    <name type="scientific">Thelonectria olida</name>
    <dbReference type="NCBI Taxonomy" id="1576542"/>
    <lineage>
        <taxon>Eukaryota</taxon>
        <taxon>Fungi</taxon>
        <taxon>Dikarya</taxon>
        <taxon>Ascomycota</taxon>
        <taxon>Pezizomycotina</taxon>
        <taxon>Sordariomycetes</taxon>
        <taxon>Hypocreomycetidae</taxon>
        <taxon>Hypocreales</taxon>
        <taxon>Nectriaceae</taxon>
        <taxon>Thelonectria</taxon>
    </lineage>
</organism>
<dbReference type="GO" id="GO:0005507">
    <property type="term" value="F:copper ion binding"/>
    <property type="evidence" value="ECO:0007669"/>
    <property type="project" value="InterPro"/>
</dbReference>
<dbReference type="InterPro" id="IPR015798">
    <property type="entry name" value="Cu_amine_oxidase_C"/>
</dbReference>
<comment type="cofactor">
    <cofactor evidence="1">
        <name>Cu cation</name>
        <dbReference type="ChEBI" id="CHEBI:23378"/>
    </cofactor>
    <text evidence="1">Contains 1 topaquinone per subunit.</text>
</comment>
<dbReference type="Proteomes" id="UP000777438">
    <property type="component" value="Unassembled WGS sequence"/>
</dbReference>
<dbReference type="GO" id="GO:0048038">
    <property type="term" value="F:quinone binding"/>
    <property type="evidence" value="ECO:0007669"/>
    <property type="project" value="InterPro"/>
</dbReference>
<evidence type="ECO:0000259" key="2">
    <source>
        <dbReference type="Pfam" id="PF01179"/>
    </source>
</evidence>
<dbReference type="EC" id="1.4.3.-" evidence="1"/>
<sequence>MHEIDDGNGWKHTDGASQQASIVRSRVFVLKTIITVGNCEYIFMWHFDQAAALHYRIQATGIFSTAPIAPGASVPWGKNVYMPGAWTGQDWVPLAEQGIRVRLDGLGNHGLKQWTAGSRSCL</sequence>
<feature type="domain" description="Copper amine oxidase catalytic" evidence="2">
    <location>
        <begin position="1"/>
        <end position="81"/>
    </location>
</feature>
<dbReference type="PANTHER" id="PTHR10638:SF91">
    <property type="entry name" value="AMINE OXIDASE"/>
    <property type="match status" value="1"/>
</dbReference>
<comment type="caution">
    <text evidence="3">The sequence shown here is derived from an EMBL/GenBank/DDBJ whole genome shotgun (WGS) entry which is preliminary data.</text>
</comment>
<keyword evidence="1" id="KW-0801">TPQ</keyword>
<dbReference type="GO" id="GO:0008131">
    <property type="term" value="F:primary methylamine oxidase activity"/>
    <property type="evidence" value="ECO:0007669"/>
    <property type="project" value="InterPro"/>
</dbReference>
<keyword evidence="4" id="KW-1185">Reference proteome</keyword>